<feature type="domain" description="Phosphotransferase system EIIC" evidence="9">
    <location>
        <begin position="23"/>
        <end position="205"/>
    </location>
</feature>
<evidence type="ECO:0000259" key="9">
    <source>
        <dbReference type="Pfam" id="PF13303"/>
    </source>
</evidence>
<dbReference type="EMBL" id="ACCJ01000114">
    <property type="protein sequence ID" value="EEG55853.1"/>
    <property type="molecule type" value="Genomic_DNA"/>
</dbReference>
<gene>
    <name evidence="10" type="ORF">CLOSTASPAR_02052</name>
</gene>
<evidence type="ECO:0000313" key="10">
    <source>
        <dbReference type="EMBL" id="EEG55853.1"/>
    </source>
</evidence>
<keyword evidence="7 8" id="KW-0472">Membrane</keyword>
<feature type="transmembrane region" description="Helical" evidence="8">
    <location>
        <begin position="20"/>
        <end position="42"/>
    </location>
</feature>
<feature type="transmembrane region" description="Helical" evidence="8">
    <location>
        <begin position="123"/>
        <end position="147"/>
    </location>
</feature>
<dbReference type="Proteomes" id="UP000004756">
    <property type="component" value="Unassembled WGS sequence"/>
</dbReference>
<sequence>MSNFKEFLKKKNVNFTVQAYLIDALGAMAFGLFASLLIGTIFDTLGQQLHIESFNVIAQYAKSATGAALGVAIAHALKAPQLVLFSAATVGIAGNTLGGPVGALVATVVATELGKLVSKETRLDIVVTPGVTIIFGVLTAQCVGPTVARFMDWFGTVVKTATEMQPFFMGILVSALIGVALTLPISSAAICIAPSLDGLAGGAATA</sequence>
<comment type="subcellular location">
    <subcellularLocation>
        <location evidence="1">Cell membrane</location>
        <topology evidence="1">Multi-pass membrane protein</topology>
    </subcellularLocation>
</comment>
<dbReference type="GO" id="GO:0008982">
    <property type="term" value="F:protein-N(PI)-phosphohistidine-sugar phosphotransferase activity"/>
    <property type="evidence" value="ECO:0007669"/>
    <property type="project" value="InterPro"/>
</dbReference>
<evidence type="ECO:0000256" key="2">
    <source>
        <dbReference type="ARBA" id="ARBA00022448"/>
    </source>
</evidence>
<evidence type="ECO:0000256" key="1">
    <source>
        <dbReference type="ARBA" id="ARBA00004651"/>
    </source>
</evidence>
<keyword evidence="3" id="KW-1003">Cell membrane</keyword>
<keyword evidence="4" id="KW-0762">Sugar transport</keyword>
<evidence type="ECO:0000256" key="3">
    <source>
        <dbReference type="ARBA" id="ARBA00022475"/>
    </source>
</evidence>
<protein>
    <recommendedName>
        <fullName evidence="9">Phosphotransferase system EIIC domain-containing protein</fullName>
    </recommendedName>
</protein>
<reference evidence="10 11" key="1">
    <citation type="submission" date="2009-01" db="EMBL/GenBank/DDBJ databases">
        <authorList>
            <person name="Fulton L."/>
            <person name="Clifton S."/>
            <person name="Fulton B."/>
            <person name="Xu J."/>
            <person name="Minx P."/>
            <person name="Pepin K.H."/>
            <person name="Johnson M."/>
            <person name="Bhonagiri V."/>
            <person name="Nash W.E."/>
            <person name="Mardis E.R."/>
            <person name="Wilson R.K."/>
        </authorList>
    </citation>
    <scope>NUCLEOTIDE SEQUENCE [LARGE SCALE GENOMIC DNA]</scope>
    <source>
        <strain evidence="10 11">DSM 15981</strain>
    </source>
</reference>
<feature type="transmembrane region" description="Helical" evidence="8">
    <location>
        <begin position="83"/>
        <end position="111"/>
    </location>
</feature>
<keyword evidence="6 8" id="KW-1133">Transmembrane helix</keyword>
<dbReference type="RefSeq" id="WP_007709698.1">
    <property type="nucleotide sequence ID" value="NZ_GG657591.1"/>
</dbReference>
<dbReference type="HOGENOM" id="CLU_1339976_0_0_9"/>
<evidence type="ECO:0000256" key="8">
    <source>
        <dbReference type="SAM" id="Phobius"/>
    </source>
</evidence>
<evidence type="ECO:0000256" key="5">
    <source>
        <dbReference type="ARBA" id="ARBA00022692"/>
    </source>
</evidence>
<dbReference type="GO" id="GO:0009401">
    <property type="term" value="P:phosphoenolpyruvate-dependent sugar phosphotransferase system"/>
    <property type="evidence" value="ECO:0007669"/>
    <property type="project" value="InterPro"/>
</dbReference>
<feature type="transmembrane region" description="Helical" evidence="8">
    <location>
        <begin position="54"/>
        <end position="77"/>
    </location>
</feature>
<comment type="caution">
    <text evidence="10">The sequence shown here is derived from an EMBL/GenBank/DDBJ whole genome shotgun (WGS) entry which is preliminary data.</text>
</comment>
<accession>C0CYH6</accession>
<evidence type="ECO:0000313" key="11">
    <source>
        <dbReference type="Proteomes" id="UP000004756"/>
    </source>
</evidence>
<evidence type="ECO:0000256" key="7">
    <source>
        <dbReference type="ARBA" id="ARBA00023136"/>
    </source>
</evidence>
<feature type="transmembrane region" description="Helical" evidence="8">
    <location>
        <begin position="167"/>
        <end position="192"/>
    </location>
</feature>
<reference evidence="10 11" key="2">
    <citation type="submission" date="2009-02" db="EMBL/GenBank/DDBJ databases">
        <title>Draft genome sequence of Clostridium asparagiforme (DSM 15981).</title>
        <authorList>
            <person name="Sudarsanam P."/>
            <person name="Ley R."/>
            <person name="Guruge J."/>
            <person name="Turnbaugh P.J."/>
            <person name="Mahowald M."/>
            <person name="Liep D."/>
            <person name="Gordon J."/>
        </authorList>
    </citation>
    <scope>NUCLEOTIDE SEQUENCE [LARGE SCALE GENOMIC DNA]</scope>
    <source>
        <strain evidence="10 11">DSM 15981</strain>
    </source>
</reference>
<keyword evidence="5 8" id="KW-0812">Transmembrane</keyword>
<evidence type="ECO:0000256" key="4">
    <source>
        <dbReference type="ARBA" id="ARBA00022597"/>
    </source>
</evidence>
<organism evidence="10 11">
    <name type="scientific">[Clostridium] asparagiforme DSM 15981</name>
    <dbReference type="NCBI Taxonomy" id="518636"/>
    <lineage>
        <taxon>Bacteria</taxon>
        <taxon>Bacillati</taxon>
        <taxon>Bacillota</taxon>
        <taxon>Clostridia</taxon>
        <taxon>Lachnospirales</taxon>
        <taxon>Lachnospiraceae</taxon>
        <taxon>Enterocloster</taxon>
    </lineage>
</organism>
<dbReference type="InterPro" id="IPR003352">
    <property type="entry name" value="PTS_EIIC"/>
</dbReference>
<evidence type="ECO:0000256" key="6">
    <source>
        <dbReference type="ARBA" id="ARBA00022989"/>
    </source>
</evidence>
<keyword evidence="11" id="KW-1185">Reference proteome</keyword>
<dbReference type="Pfam" id="PF13303">
    <property type="entry name" value="PTS_EIIC_2"/>
    <property type="match status" value="1"/>
</dbReference>
<dbReference type="GO" id="GO:0005886">
    <property type="term" value="C:plasma membrane"/>
    <property type="evidence" value="ECO:0007669"/>
    <property type="project" value="UniProtKB-SubCell"/>
</dbReference>
<feature type="non-terminal residue" evidence="10">
    <location>
        <position position="206"/>
    </location>
</feature>
<proteinExistence type="predicted"/>
<keyword evidence="2" id="KW-0813">Transport</keyword>
<dbReference type="AlphaFoldDB" id="C0CYH6"/>
<name>C0CYH6_9FIRM</name>